<name>A0A8J6PW70_9HYPH</name>
<keyword evidence="2" id="KW-1185">Reference proteome</keyword>
<dbReference type="EMBL" id="JACVVX010000012">
    <property type="protein sequence ID" value="MBD0417359.1"/>
    <property type="molecule type" value="Genomic_DNA"/>
</dbReference>
<sequence length="327" mass="34779">MTEGWGDGLPLIPPTEGRVRMHLSKSGRFPDEVIAVLLPLRTECTVEKIAINAVMAGAPAESMPLLIAAVEAMAESKFELQSLNATTGSVVPAIIVNGPIRHTLKIPFATGCLGGVAGPAPAIGRALRLLIRNVAGQVIDITSQSTYGTPGRVAGIVFGEWEEKSPWAPLGERLGVKGDAVTAYGAMGTANICDMIGNTADHFLQMIGKSLAYPGANGFLPSSQWSETLVAINPVWAEVIGKAYPNIEDVQQKIFDYAAIPIDFLDPAYREPIDRCGRLQADGRVHLIQKPEEVFVMVAGGMGGLHCAMLHSWGTCLTTTKPVRMPA</sequence>
<organism evidence="1 2">
    <name type="scientific">Oryzicola mucosus</name>
    <dbReference type="NCBI Taxonomy" id="2767425"/>
    <lineage>
        <taxon>Bacteria</taxon>
        <taxon>Pseudomonadati</taxon>
        <taxon>Pseudomonadota</taxon>
        <taxon>Alphaproteobacteria</taxon>
        <taxon>Hyphomicrobiales</taxon>
        <taxon>Phyllobacteriaceae</taxon>
        <taxon>Oryzicola</taxon>
    </lineage>
</organism>
<proteinExistence type="predicted"/>
<dbReference type="Proteomes" id="UP000643405">
    <property type="component" value="Unassembled WGS sequence"/>
</dbReference>
<gene>
    <name evidence="1" type="ORF">ICI42_22205</name>
</gene>
<dbReference type="AlphaFoldDB" id="A0A8J6PW70"/>
<evidence type="ECO:0000313" key="1">
    <source>
        <dbReference type="EMBL" id="MBD0417359.1"/>
    </source>
</evidence>
<comment type="caution">
    <text evidence="1">The sequence shown here is derived from an EMBL/GenBank/DDBJ whole genome shotgun (WGS) entry which is preliminary data.</text>
</comment>
<protein>
    <submittedName>
        <fullName evidence="1">Uncharacterized protein</fullName>
    </submittedName>
</protein>
<evidence type="ECO:0000313" key="2">
    <source>
        <dbReference type="Proteomes" id="UP000643405"/>
    </source>
</evidence>
<reference evidence="1" key="1">
    <citation type="submission" date="2020-09" db="EMBL/GenBank/DDBJ databases">
        <title>Genome seq and assembly of Tianweitania sp.</title>
        <authorList>
            <person name="Chhetri G."/>
        </authorList>
    </citation>
    <scope>NUCLEOTIDE SEQUENCE</scope>
    <source>
        <strain evidence="1">Rool2</strain>
    </source>
</reference>
<accession>A0A8J6PW70</accession>